<dbReference type="PANTHER" id="PTHR32432:SF4">
    <property type="entry name" value="CELL DIVISION PROTEIN FTSA"/>
    <property type="match status" value="1"/>
</dbReference>
<keyword evidence="7" id="KW-1185">Reference proteome</keyword>
<dbReference type="RefSeq" id="WP_093795303.1">
    <property type="nucleotide sequence ID" value="NZ_CP155571.1"/>
</dbReference>
<protein>
    <submittedName>
        <fullName evidence="6">Cell division protein FtsA</fullName>
    </submittedName>
</protein>
<dbReference type="InterPro" id="IPR003494">
    <property type="entry name" value="SHS2_FtsA"/>
</dbReference>
<keyword evidence="1" id="KW-1003">Cell membrane</keyword>
<dbReference type="EMBL" id="CP155571">
    <property type="protein sequence ID" value="XFO72080.1"/>
    <property type="molecule type" value="Genomic_DNA"/>
</dbReference>
<name>A0ABZ3J1G1_SPOA4</name>
<gene>
    <name evidence="6" type="primary">ftsA_3</name>
    <name evidence="6" type="ORF">SPACI_021260</name>
</gene>
<keyword evidence="4" id="KW-0131">Cell cycle</keyword>
<evidence type="ECO:0000256" key="2">
    <source>
        <dbReference type="ARBA" id="ARBA00022618"/>
    </source>
</evidence>
<evidence type="ECO:0000313" key="6">
    <source>
        <dbReference type="EMBL" id="XFO72080.1"/>
    </source>
</evidence>
<organism evidence="6 7">
    <name type="scientific">Sporomusa acidovorans (strain ATCC 49682 / DSM 3132 / Mol)</name>
    <dbReference type="NCBI Taxonomy" id="1123286"/>
    <lineage>
        <taxon>Bacteria</taxon>
        <taxon>Bacillati</taxon>
        <taxon>Bacillota</taxon>
        <taxon>Negativicutes</taxon>
        <taxon>Selenomonadales</taxon>
        <taxon>Sporomusaceae</taxon>
        <taxon>Sporomusa</taxon>
    </lineage>
</organism>
<dbReference type="GO" id="GO:0051301">
    <property type="term" value="P:cell division"/>
    <property type="evidence" value="ECO:0007669"/>
    <property type="project" value="UniProtKB-KW"/>
</dbReference>
<evidence type="ECO:0000256" key="3">
    <source>
        <dbReference type="ARBA" id="ARBA00023136"/>
    </source>
</evidence>
<keyword evidence="3" id="KW-0472">Membrane</keyword>
<dbReference type="SUPFAM" id="SSF53067">
    <property type="entry name" value="Actin-like ATPase domain"/>
    <property type="match status" value="2"/>
</dbReference>
<proteinExistence type="predicted"/>
<dbReference type="Gene3D" id="3.30.420.40">
    <property type="match status" value="1"/>
</dbReference>
<dbReference type="PANTHER" id="PTHR32432">
    <property type="entry name" value="CELL DIVISION PROTEIN FTSA-RELATED"/>
    <property type="match status" value="1"/>
</dbReference>
<dbReference type="Proteomes" id="UP000216052">
    <property type="component" value="Chromosome"/>
</dbReference>
<dbReference type="SMART" id="SM00842">
    <property type="entry name" value="FtsA"/>
    <property type="match status" value="1"/>
</dbReference>
<keyword evidence="2 6" id="KW-0132">Cell division</keyword>
<evidence type="ECO:0000259" key="5">
    <source>
        <dbReference type="SMART" id="SM00842"/>
    </source>
</evidence>
<dbReference type="InterPro" id="IPR050696">
    <property type="entry name" value="FtsA/MreB"/>
</dbReference>
<evidence type="ECO:0000256" key="1">
    <source>
        <dbReference type="ARBA" id="ARBA00022475"/>
    </source>
</evidence>
<evidence type="ECO:0000256" key="4">
    <source>
        <dbReference type="ARBA" id="ARBA00023306"/>
    </source>
</evidence>
<dbReference type="Pfam" id="PF14450">
    <property type="entry name" value="FtsA"/>
    <property type="match status" value="1"/>
</dbReference>
<evidence type="ECO:0000313" key="7">
    <source>
        <dbReference type="Proteomes" id="UP000216052"/>
    </source>
</evidence>
<sequence>MNKKTILAVDVGTGMVKVFAGKLQADGTVDILGSGTAPTAGYEKGVITDVNALTHSIRQAVDCVIMAVDEQMTDCVYLGISGSTLVTQNSIGSVAVTTPETITPQDIERACKAATFEIEQDKYEILHVFAARNSLAKTGEAVEVEAHIVAVPKDILGEISHALKESGLTLNCIIAGDIMAAETIKKELPGKPENFIFMDIGAGTTDFVMYVGGNPCFSASLPLGGDYITNDLMQGLTVNRAHAEEIKRYYSRLSSDLRNQGVVLDCNDYGTTDKHVSYDFLYDIIESRVDEIVGLVYDYIKPRLSQYVTENGQTLERIYLTGGSGAMPSMASRIANVFQINTEMVKPVHLPVEYAQPANTVCYGIIDYGARVLASEPVVGKSAWDVLIRKAKKLLKIC</sequence>
<dbReference type="NCBIfam" id="TIGR01174">
    <property type="entry name" value="ftsA"/>
    <property type="match status" value="1"/>
</dbReference>
<feature type="domain" description="SHS2" evidence="5">
    <location>
        <begin position="6"/>
        <end position="184"/>
    </location>
</feature>
<dbReference type="InterPro" id="IPR043129">
    <property type="entry name" value="ATPase_NBD"/>
</dbReference>
<dbReference type="InterPro" id="IPR020823">
    <property type="entry name" value="Cell_div_FtsA"/>
</dbReference>
<accession>A0ABZ3J1G1</accession>
<reference evidence="6" key="1">
    <citation type="submission" date="2024-05" db="EMBL/GenBank/DDBJ databases">
        <title>Isolation and characterization of Sporomusa carbonis sp. nov., a carboxydotrophic hydrogenogen in the genus of Sporomusa isolated from a charcoal burning pile.</title>
        <authorList>
            <person name="Boeer T."/>
            <person name="Rosenbaum F."/>
            <person name="Eysell L."/>
            <person name="Mueller V."/>
            <person name="Daniel R."/>
            <person name="Poehlein A."/>
        </authorList>
    </citation>
    <scope>NUCLEOTIDE SEQUENCE [LARGE SCALE GENOMIC DNA]</scope>
    <source>
        <strain evidence="6">DSM 3132</strain>
    </source>
</reference>